<evidence type="ECO:0008006" key="4">
    <source>
        <dbReference type="Google" id="ProtNLM"/>
    </source>
</evidence>
<dbReference type="AlphaFoldDB" id="A0AAV5VT87"/>
<protein>
    <recommendedName>
        <fullName evidence="4">G protein-coupled receptor</fullName>
    </recommendedName>
</protein>
<dbReference type="Proteomes" id="UP001432322">
    <property type="component" value="Unassembled WGS sequence"/>
</dbReference>
<keyword evidence="1" id="KW-1133">Transmembrane helix</keyword>
<evidence type="ECO:0000313" key="2">
    <source>
        <dbReference type="EMBL" id="GMT21790.1"/>
    </source>
</evidence>
<dbReference type="PANTHER" id="PTHR22941:SF26">
    <property type="entry name" value="SERPENTINE RECEPTOR, CLASS H"/>
    <property type="match status" value="1"/>
</dbReference>
<feature type="transmembrane region" description="Helical" evidence="1">
    <location>
        <begin position="65"/>
        <end position="88"/>
    </location>
</feature>
<dbReference type="PANTHER" id="PTHR22941">
    <property type="entry name" value="SERPENTINE RECEPTOR"/>
    <property type="match status" value="1"/>
</dbReference>
<dbReference type="InterPro" id="IPR053220">
    <property type="entry name" value="Nematode_rcpt-like_serp_H"/>
</dbReference>
<dbReference type="InterPro" id="IPR019422">
    <property type="entry name" value="7TM_GPCR_serpentine_rcpt_Srh"/>
</dbReference>
<evidence type="ECO:0000313" key="3">
    <source>
        <dbReference type="Proteomes" id="UP001432322"/>
    </source>
</evidence>
<reference evidence="2" key="1">
    <citation type="submission" date="2023-10" db="EMBL/GenBank/DDBJ databases">
        <title>Genome assembly of Pristionchus species.</title>
        <authorList>
            <person name="Yoshida K."/>
            <person name="Sommer R.J."/>
        </authorList>
    </citation>
    <scope>NUCLEOTIDE SEQUENCE</scope>
    <source>
        <strain evidence="2">RS5133</strain>
    </source>
</reference>
<name>A0AAV5VT87_9BILA</name>
<evidence type="ECO:0000256" key="1">
    <source>
        <dbReference type="SAM" id="Phobius"/>
    </source>
</evidence>
<proteinExistence type="predicted"/>
<comment type="caution">
    <text evidence="2">The sequence shown here is derived from an EMBL/GenBank/DDBJ whole genome shotgun (WGS) entry which is preliminary data.</text>
</comment>
<organism evidence="2 3">
    <name type="scientific">Pristionchus fissidentatus</name>
    <dbReference type="NCBI Taxonomy" id="1538716"/>
    <lineage>
        <taxon>Eukaryota</taxon>
        <taxon>Metazoa</taxon>
        <taxon>Ecdysozoa</taxon>
        <taxon>Nematoda</taxon>
        <taxon>Chromadorea</taxon>
        <taxon>Rhabditida</taxon>
        <taxon>Rhabditina</taxon>
        <taxon>Diplogasteromorpha</taxon>
        <taxon>Diplogasteroidea</taxon>
        <taxon>Neodiplogasteridae</taxon>
        <taxon>Pristionchus</taxon>
    </lineage>
</organism>
<dbReference type="Pfam" id="PF10318">
    <property type="entry name" value="7TM_GPCR_Srh"/>
    <property type="match status" value="1"/>
</dbReference>
<keyword evidence="1" id="KW-0812">Transmembrane</keyword>
<dbReference type="EMBL" id="BTSY01000004">
    <property type="protein sequence ID" value="GMT21790.1"/>
    <property type="molecule type" value="Genomic_DNA"/>
</dbReference>
<gene>
    <name evidence="2" type="ORF">PFISCL1PPCAC_13087</name>
</gene>
<accession>A0AAV5VT87</accession>
<feature type="transmembrane region" description="Helical" evidence="1">
    <location>
        <begin position="34"/>
        <end position="53"/>
    </location>
</feature>
<feature type="non-terminal residue" evidence="2">
    <location>
        <position position="1"/>
    </location>
</feature>
<sequence>ISLQLLSHTFYTLNRKSNISAKTKNYHRQMTRSLIIQALIPNVTILLPISILICQFLTRLETAEFVPVMFIIIGTHSIAHSLTLILCTRNYRRAYILKVSI</sequence>
<keyword evidence="1" id="KW-0472">Membrane</keyword>
<feature type="non-terminal residue" evidence="2">
    <location>
        <position position="101"/>
    </location>
</feature>
<keyword evidence="3" id="KW-1185">Reference proteome</keyword>